<dbReference type="GO" id="GO:0030694">
    <property type="term" value="C:bacterial-type flagellum basal body, rod"/>
    <property type="evidence" value="ECO:0007669"/>
    <property type="project" value="InterPro"/>
</dbReference>
<dbReference type="InterPro" id="IPR006300">
    <property type="entry name" value="FlgB"/>
</dbReference>
<evidence type="ECO:0000256" key="6">
    <source>
        <dbReference type="PIRNR" id="PIRNR002889"/>
    </source>
</evidence>
<dbReference type="Pfam" id="PF00460">
    <property type="entry name" value="Flg_bb_rod"/>
    <property type="match status" value="1"/>
</dbReference>
<reference evidence="9 10" key="1">
    <citation type="submission" date="2019-06" db="EMBL/GenBank/DDBJ databases">
        <title>Persicimonas caeni gen. nov., sp. nov., a predatory bacterium isolated from solar saltern.</title>
        <authorList>
            <person name="Wang S."/>
        </authorList>
    </citation>
    <scope>NUCLEOTIDE SEQUENCE [LARGE SCALE GENOMIC DNA]</scope>
    <source>
        <strain evidence="9 10">YN101</strain>
    </source>
</reference>
<evidence type="ECO:0000256" key="3">
    <source>
        <dbReference type="ARBA" id="ARBA00014376"/>
    </source>
</evidence>
<accession>A0A4Y6PSL3</accession>
<evidence type="ECO:0000313" key="10">
    <source>
        <dbReference type="Proteomes" id="UP000315995"/>
    </source>
</evidence>
<keyword evidence="9" id="KW-0282">Flagellum</keyword>
<accession>A0A5B8Y5K4</accession>
<comment type="function">
    <text evidence="5 6">Structural component of flagellum, the bacterial motility apparatus. Part of the rod structure of flagellar basal body.</text>
</comment>
<organism evidence="9 10">
    <name type="scientific">Persicimonas caeni</name>
    <dbReference type="NCBI Taxonomy" id="2292766"/>
    <lineage>
        <taxon>Bacteria</taxon>
        <taxon>Deltaproteobacteria</taxon>
        <taxon>Bradymonadales</taxon>
        <taxon>Bradymonadaceae</taxon>
        <taxon>Persicimonas</taxon>
    </lineage>
</organism>
<keyword evidence="10" id="KW-1185">Reference proteome</keyword>
<feature type="domain" description="Flagellar basal body rod protein N-terminal" evidence="8">
    <location>
        <begin position="14"/>
        <end position="39"/>
    </location>
</feature>
<feature type="region of interest" description="Disordered" evidence="7">
    <location>
        <begin position="55"/>
        <end position="92"/>
    </location>
</feature>
<dbReference type="PANTHER" id="PTHR30435">
    <property type="entry name" value="FLAGELLAR PROTEIN"/>
    <property type="match status" value="1"/>
</dbReference>
<evidence type="ECO:0000256" key="1">
    <source>
        <dbReference type="ARBA" id="ARBA00004117"/>
    </source>
</evidence>
<comment type="subcellular location">
    <subcellularLocation>
        <location evidence="1 6">Bacterial flagellum basal body</location>
    </subcellularLocation>
</comment>
<dbReference type="EMBL" id="CP041186">
    <property type="protein sequence ID" value="QDG51326.1"/>
    <property type="molecule type" value="Genomic_DNA"/>
</dbReference>
<evidence type="ECO:0000313" key="9">
    <source>
        <dbReference type="EMBL" id="QDG51326.1"/>
    </source>
</evidence>
<dbReference type="OrthoDB" id="9788334at2"/>
<sequence length="134" mass="14366">MSFLNDPSMAVLEQGLGLSLRRQLVINSNVANIDTPGFTPSDIDFDAELQKAIGAGRGPRRTHHDHLNADGARRSEVSTFERPDGPAGADGNSVDLDVQMARMSQNAVLYQASTRAVSKKIALLKYAVTQGSEA</sequence>
<protein>
    <recommendedName>
        <fullName evidence="3 6">Flagellar basal body rod protein FlgB</fullName>
    </recommendedName>
</protein>
<comment type="similarity">
    <text evidence="2 6">Belongs to the flagella basal body rod proteins family.</text>
</comment>
<dbReference type="PANTHER" id="PTHR30435:SF12">
    <property type="entry name" value="FLAGELLAR BASAL BODY ROD PROTEIN FLGB"/>
    <property type="match status" value="1"/>
</dbReference>
<evidence type="ECO:0000256" key="5">
    <source>
        <dbReference type="ARBA" id="ARBA00024934"/>
    </source>
</evidence>
<keyword evidence="4 6" id="KW-0975">Bacterial flagellum</keyword>
<dbReference type="PIRSF" id="PIRSF002889">
    <property type="entry name" value="Rod_FlgB"/>
    <property type="match status" value="1"/>
</dbReference>
<keyword evidence="9" id="KW-0969">Cilium</keyword>
<evidence type="ECO:0000256" key="2">
    <source>
        <dbReference type="ARBA" id="ARBA00009677"/>
    </source>
</evidence>
<keyword evidence="9" id="KW-0966">Cell projection</keyword>
<dbReference type="NCBIfam" id="TIGR01396">
    <property type="entry name" value="FlgB"/>
    <property type="match status" value="1"/>
</dbReference>
<dbReference type="InterPro" id="IPR001444">
    <property type="entry name" value="Flag_bb_rod_N"/>
</dbReference>
<feature type="compositionally biased region" description="Basic and acidic residues" evidence="7">
    <location>
        <begin position="65"/>
        <end position="84"/>
    </location>
</feature>
<comment type="subunit">
    <text evidence="6">The basal body constitutes a major portion of the flagellar organelle and consists of a number of rings mounted on a central rod.</text>
</comment>
<proteinExistence type="inferred from homology"/>
<dbReference type="GO" id="GO:0071978">
    <property type="term" value="P:bacterial-type flagellum-dependent swarming motility"/>
    <property type="evidence" value="ECO:0007669"/>
    <property type="project" value="TreeGrafter"/>
</dbReference>
<dbReference type="RefSeq" id="WP_141197811.1">
    <property type="nucleotide sequence ID" value="NZ_CP041186.1"/>
</dbReference>
<dbReference type="AlphaFoldDB" id="A0A4Y6PSL3"/>
<dbReference type="Proteomes" id="UP000315995">
    <property type="component" value="Chromosome"/>
</dbReference>
<evidence type="ECO:0000256" key="7">
    <source>
        <dbReference type="SAM" id="MobiDB-lite"/>
    </source>
</evidence>
<evidence type="ECO:0000256" key="4">
    <source>
        <dbReference type="ARBA" id="ARBA00023143"/>
    </source>
</evidence>
<gene>
    <name evidence="9" type="primary">flgB</name>
    <name evidence="9" type="ORF">FIV42_11415</name>
</gene>
<evidence type="ECO:0000259" key="8">
    <source>
        <dbReference type="Pfam" id="PF00460"/>
    </source>
</evidence>
<name>A0A4Y6PSL3_PERCE</name>